<name>A0A2S8FKW7_9BACT</name>
<comment type="caution">
    <text evidence="2">The sequence shown here is derived from an EMBL/GenBank/DDBJ whole genome shotgun (WGS) entry which is preliminary data.</text>
</comment>
<accession>A0A2S8FKW7</accession>
<dbReference type="OrthoDB" id="287970at2"/>
<evidence type="ECO:0000256" key="1">
    <source>
        <dbReference type="SAM" id="Phobius"/>
    </source>
</evidence>
<evidence type="ECO:0000313" key="2">
    <source>
        <dbReference type="EMBL" id="PQO32797.1"/>
    </source>
</evidence>
<keyword evidence="1" id="KW-0812">Transmembrane</keyword>
<feature type="transmembrane region" description="Helical" evidence="1">
    <location>
        <begin position="97"/>
        <end position="116"/>
    </location>
</feature>
<dbReference type="AlphaFoldDB" id="A0A2S8FKW7"/>
<organism evidence="2 3">
    <name type="scientific">Blastopirellula marina</name>
    <dbReference type="NCBI Taxonomy" id="124"/>
    <lineage>
        <taxon>Bacteria</taxon>
        <taxon>Pseudomonadati</taxon>
        <taxon>Planctomycetota</taxon>
        <taxon>Planctomycetia</taxon>
        <taxon>Pirellulales</taxon>
        <taxon>Pirellulaceae</taxon>
        <taxon>Blastopirellula</taxon>
    </lineage>
</organism>
<dbReference type="Pfam" id="PF10694">
    <property type="entry name" value="DUF2500"/>
    <property type="match status" value="1"/>
</dbReference>
<dbReference type="InterPro" id="IPR019635">
    <property type="entry name" value="DUF2500"/>
</dbReference>
<keyword evidence="1" id="KW-1133">Transmembrane helix</keyword>
<gene>
    <name evidence="2" type="ORF">C5Y83_21665</name>
</gene>
<evidence type="ECO:0000313" key="3">
    <source>
        <dbReference type="Proteomes" id="UP000238322"/>
    </source>
</evidence>
<dbReference type="Proteomes" id="UP000238322">
    <property type="component" value="Unassembled WGS sequence"/>
</dbReference>
<dbReference type="Gene3D" id="2.40.50.660">
    <property type="match status" value="1"/>
</dbReference>
<keyword evidence="1" id="KW-0472">Membrane</keyword>
<dbReference type="EMBL" id="PUHY01000012">
    <property type="protein sequence ID" value="PQO32797.1"/>
    <property type="molecule type" value="Genomic_DNA"/>
</dbReference>
<sequence>MQCSNCGASFLENATLCEYCGTLRPVDRTADPKSPDNSDIFRRIRESPQFTERKRTSRRNRVPQIDSMPAVVVGVYLVFGGVAVFLSTKNLFEAGGVWGFVPVITVVFGVLLFLFFPAKSERISGGNLDCQPAIVLGKRTEVRGGRYASTSYYVTFEFEDGKRRELSVHDGRLFGQISEGDAGVLYLRGRDDVGAAFITGRYVADFERVRF</sequence>
<reference evidence="2 3" key="1">
    <citation type="submission" date="2018-02" db="EMBL/GenBank/DDBJ databases">
        <title>Comparative genomes isolates from brazilian mangrove.</title>
        <authorList>
            <person name="Araujo J.E."/>
            <person name="Taketani R.G."/>
            <person name="Silva M.C.P."/>
            <person name="Loureco M.V."/>
            <person name="Andreote F.D."/>
        </authorList>
    </citation>
    <scope>NUCLEOTIDE SEQUENCE [LARGE SCALE GENOMIC DNA]</scope>
    <source>
        <strain evidence="2 3">Hex-1 MGV</strain>
    </source>
</reference>
<proteinExistence type="predicted"/>
<protein>
    <submittedName>
        <fullName evidence="2">Uncharacterized protein</fullName>
    </submittedName>
</protein>
<dbReference type="RefSeq" id="WP_105331809.1">
    <property type="nucleotide sequence ID" value="NZ_PUHY01000012.1"/>
</dbReference>
<feature type="transmembrane region" description="Helical" evidence="1">
    <location>
        <begin position="65"/>
        <end position="85"/>
    </location>
</feature>